<feature type="transmembrane region" description="Helical" evidence="1">
    <location>
        <begin position="24"/>
        <end position="43"/>
    </location>
</feature>
<feature type="domain" description="EamA" evidence="2">
    <location>
        <begin position="176"/>
        <end position="308"/>
    </location>
</feature>
<name>A0A0M2UVA2_9BACT</name>
<dbReference type="PANTHER" id="PTHR22911">
    <property type="entry name" value="ACYL-MALONYL CONDENSING ENZYME-RELATED"/>
    <property type="match status" value="1"/>
</dbReference>
<dbReference type="Pfam" id="PF00892">
    <property type="entry name" value="EamA"/>
    <property type="match status" value="2"/>
</dbReference>
<feature type="transmembrane region" description="Helical" evidence="1">
    <location>
        <begin position="83"/>
        <end position="103"/>
    </location>
</feature>
<keyword evidence="4" id="KW-1185">Reference proteome</keyword>
<feature type="transmembrane region" description="Helical" evidence="1">
    <location>
        <begin position="236"/>
        <end position="257"/>
    </location>
</feature>
<dbReference type="InterPro" id="IPR037185">
    <property type="entry name" value="EmrE-like"/>
</dbReference>
<feature type="transmembrane region" description="Helical" evidence="1">
    <location>
        <begin position="204"/>
        <end position="224"/>
    </location>
</feature>
<dbReference type="SUPFAM" id="SSF103481">
    <property type="entry name" value="Multidrug resistance efflux transporter EmrE"/>
    <property type="match status" value="2"/>
</dbReference>
<dbReference type="AlphaFoldDB" id="A0A0M2UVA2"/>
<gene>
    <name evidence="3" type="ORF">BROFUL_01548</name>
</gene>
<proteinExistence type="predicted"/>
<dbReference type="Gene3D" id="1.10.3730.20">
    <property type="match status" value="1"/>
</dbReference>
<dbReference type="InterPro" id="IPR000620">
    <property type="entry name" value="EamA_dom"/>
</dbReference>
<feature type="transmembrane region" description="Helical" evidence="1">
    <location>
        <begin position="140"/>
        <end position="157"/>
    </location>
</feature>
<evidence type="ECO:0000256" key="1">
    <source>
        <dbReference type="SAM" id="Phobius"/>
    </source>
</evidence>
<feature type="transmembrane region" description="Helical" evidence="1">
    <location>
        <begin position="178"/>
        <end position="198"/>
    </location>
</feature>
<dbReference type="GO" id="GO:0016020">
    <property type="term" value="C:membrane"/>
    <property type="evidence" value="ECO:0007669"/>
    <property type="project" value="InterPro"/>
</dbReference>
<feature type="transmembrane region" description="Helical" evidence="1">
    <location>
        <begin position="294"/>
        <end position="309"/>
    </location>
</feature>
<reference evidence="3 4" key="1">
    <citation type="journal article" date="2013" name="BMC Microbiol.">
        <title>Identification of the type II cytochrome c maturation pathway in anammox bacteria by comparative genomics.</title>
        <authorList>
            <person name="Ferousi C."/>
            <person name="Speth D.R."/>
            <person name="Reimann J."/>
            <person name="Op den Camp H.J."/>
            <person name="Allen J.W."/>
            <person name="Keltjens J.T."/>
            <person name="Jetten M.S."/>
        </authorList>
    </citation>
    <scope>NUCLEOTIDE SEQUENCE [LARGE SCALE GENOMIC DNA]</scope>
    <source>
        <strain evidence="3">RU1</strain>
    </source>
</reference>
<evidence type="ECO:0000313" key="4">
    <source>
        <dbReference type="Proteomes" id="UP000034954"/>
    </source>
</evidence>
<feature type="domain" description="EamA" evidence="2">
    <location>
        <begin position="26"/>
        <end position="156"/>
    </location>
</feature>
<protein>
    <recommendedName>
        <fullName evidence="2">EamA domain-containing protein</fullName>
    </recommendedName>
</protein>
<dbReference type="PANTHER" id="PTHR22911:SF137">
    <property type="entry name" value="SOLUTE CARRIER FAMILY 35 MEMBER G2-RELATED"/>
    <property type="match status" value="1"/>
</dbReference>
<organism evidence="3 4">
    <name type="scientific">Candidatus Brocadia fulgida</name>
    <dbReference type="NCBI Taxonomy" id="380242"/>
    <lineage>
        <taxon>Bacteria</taxon>
        <taxon>Pseudomonadati</taxon>
        <taxon>Planctomycetota</taxon>
        <taxon>Candidatus Brocadiia</taxon>
        <taxon>Candidatus Brocadiales</taxon>
        <taxon>Candidatus Brocadiaceae</taxon>
        <taxon>Candidatus Brocadia</taxon>
    </lineage>
</organism>
<dbReference type="EMBL" id="LAQJ01000160">
    <property type="protein sequence ID" value="KKO19747.1"/>
    <property type="molecule type" value="Genomic_DNA"/>
</dbReference>
<keyword evidence="1" id="KW-0812">Transmembrane</keyword>
<keyword evidence="1" id="KW-1133">Transmembrane helix</keyword>
<evidence type="ECO:0000313" key="3">
    <source>
        <dbReference type="EMBL" id="KKO19747.1"/>
    </source>
</evidence>
<dbReference type="Proteomes" id="UP000034954">
    <property type="component" value="Unassembled WGS sequence"/>
</dbReference>
<comment type="caution">
    <text evidence="3">The sequence shown here is derived from an EMBL/GenBank/DDBJ whole genome shotgun (WGS) entry which is preliminary data.</text>
</comment>
<keyword evidence="1" id="KW-0472">Membrane</keyword>
<accession>A0A0M2UVA2</accession>
<feature type="transmembrane region" description="Helical" evidence="1">
    <location>
        <begin position="263"/>
        <end position="282"/>
    </location>
</feature>
<feature type="transmembrane region" description="Helical" evidence="1">
    <location>
        <begin position="55"/>
        <end position="77"/>
    </location>
</feature>
<evidence type="ECO:0000259" key="2">
    <source>
        <dbReference type="Pfam" id="PF00892"/>
    </source>
</evidence>
<sequence length="310" mass="34775">MENTAFIGIFQKTKSYLLFHESGLNWFLLSLSCAFFTASADALCKKSLPGSNEYLIAWVRIGFATPFLLILLPFIEIPRLDRHYFIAILLLLPLEIIALILYMKAIKLSPLSITLPFLALSPIFMIFTSDFILGERLGKYGIGGIILTVIGAYLLNVRATRKGILEPFKAIQRERGSLYMIIVAFIYSVTSNLGKMAVVHSSPLFFAATYLPLLSVIFFPVLLWKNQGKMRQVFSHITLFSPIGFAIALATITHFLAVNRAEIAYVISVKRMSLLFGILYGACWFRETNIRERLIGSMVMIAGVIIITVL</sequence>